<reference evidence="2 3" key="1">
    <citation type="submission" date="2019-06" db="EMBL/GenBank/DDBJ databases">
        <title>Sequencing the genomes of 1000 actinobacteria strains.</title>
        <authorList>
            <person name="Klenk H.-P."/>
        </authorList>
    </citation>
    <scope>NUCLEOTIDE SEQUENCE [LARGE SCALE GENOMIC DNA]</scope>
    <source>
        <strain evidence="2 3">DSM 24083</strain>
    </source>
</reference>
<keyword evidence="3" id="KW-1185">Reference proteome</keyword>
<dbReference type="EMBL" id="VFOU01000001">
    <property type="protein sequence ID" value="TQL73905.1"/>
    <property type="molecule type" value="Genomic_DNA"/>
</dbReference>
<dbReference type="OrthoDB" id="4965529at2"/>
<feature type="transmembrane region" description="Helical" evidence="1">
    <location>
        <begin position="42"/>
        <end position="62"/>
    </location>
</feature>
<organism evidence="2 3">
    <name type="scientific">Enteractinococcus coprophilus</name>
    <dbReference type="NCBI Taxonomy" id="1027633"/>
    <lineage>
        <taxon>Bacteria</taxon>
        <taxon>Bacillati</taxon>
        <taxon>Actinomycetota</taxon>
        <taxon>Actinomycetes</taxon>
        <taxon>Micrococcales</taxon>
        <taxon>Micrococcaceae</taxon>
    </lineage>
</organism>
<sequence>MHKEAPGIKVLWVFTLILGLLLAGFAAVTIFVEDGQITTEQWMLLGLGSVKIIGAIIGLWMFHRSD</sequence>
<dbReference type="Proteomes" id="UP000319746">
    <property type="component" value="Unassembled WGS sequence"/>
</dbReference>
<dbReference type="AlphaFoldDB" id="A0A543AMX6"/>
<gene>
    <name evidence="2" type="ORF">FB556_0354</name>
</gene>
<comment type="caution">
    <text evidence="2">The sequence shown here is derived from an EMBL/GenBank/DDBJ whole genome shotgun (WGS) entry which is preliminary data.</text>
</comment>
<dbReference type="RefSeq" id="WP_141864177.1">
    <property type="nucleotide sequence ID" value="NZ_BAABAN010000017.1"/>
</dbReference>
<evidence type="ECO:0000256" key="1">
    <source>
        <dbReference type="SAM" id="Phobius"/>
    </source>
</evidence>
<name>A0A543AMX6_9MICC</name>
<protein>
    <submittedName>
        <fullName evidence="2">Uncharacterized protein</fullName>
    </submittedName>
</protein>
<keyword evidence="1" id="KW-0812">Transmembrane</keyword>
<keyword evidence="1" id="KW-1133">Transmembrane helix</keyword>
<evidence type="ECO:0000313" key="2">
    <source>
        <dbReference type="EMBL" id="TQL73905.1"/>
    </source>
</evidence>
<evidence type="ECO:0000313" key="3">
    <source>
        <dbReference type="Proteomes" id="UP000319746"/>
    </source>
</evidence>
<accession>A0A543AMX6</accession>
<proteinExistence type="predicted"/>
<keyword evidence="1" id="KW-0472">Membrane</keyword>